<keyword evidence="3 4" id="KW-1133">Transmembrane helix</keyword>
<protein>
    <submittedName>
        <fullName evidence="7">Interleukin-10 receptor subunit beta isoform X8</fullName>
    </submittedName>
</protein>
<evidence type="ECO:0000313" key="6">
    <source>
        <dbReference type="Proteomes" id="UP001652640"/>
    </source>
</evidence>
<reference evidence="6" key="1">
    <citation type="journal article" date="2022" name="J. Hered.">
        <title>A De Novo Chromosome-Level Genome Assembly of the White-Tailed Deer, Odocoileus Virginianus.</title>
        <authorList>
            <person name="London E.W."/>
            <person name="Roca A.L."/>
            <person name="Novakofski J.E."/>
            <person name="Mateus-Pinilla N.E."/>
        </authorList>
    </citation>
    <scope>NUCLEOTIDE SEQUENCE [LARGE SCALE GENOMIC DNA]</scope>
</reference>
<dbReference type="InterPro" id="IPR050650">
    <property type="entry name" value="Type-II_Cytokine-TF_Rcpt"/>
</dbReference>
<feature type="domain" description="Fibronectin type-III" evidence="5">
    <location>
        <begin position="336"/>
        <end position="439"/>
    </location>
</feature>
<accession>A0ABM4H6T7</accession>
<keyword evidence="4" id="KW-0472">Membrane</keyword>
<dbReference type="GeneID" id="110133969"/>
<feature type="transmembrane region" description="Helical" evidence="4">
    <location>
        <begin position="445"/>
        <end position="470"/>
    </location>
</feature>
<organism evidence="6 7">
    <name type="scientific">Odocoileus virginianus</name>
    <name type="common">White-tailed deer</name>
    <dbReference type="NCBI Taxonomy" id="9874"/>
    <lineage>
        <taxon>Eukaryota</taxon>
        <taxon>Metazoa</taxon>
        <taxon>Chordata</taxon>
        <taxon>Craniata</taxon>
        <taxon>Vertebrata</taxon>
        <taxon>Euteleostomi</taxon>
        <taxon>Mammalia</taxon>
        <taxon>Eutheria</taxon>
        <taxon>Laurasiatheria</taxon>
        <taxon>Artiodactyla</taxon>
        <taxon>Ruminantia</taxon>
        <taxon>Pecora</taxon>
        <taxon>Cervidae</taxon>
        <taxon>Odocoileinae</taxon>
        <taxon>Odocoileus</taxon>
    </lineage>
</organism>
<dbReference type="Pfam" id="PF01108">
    <property type="entry name" value="Tissue_fac"/>
    <property type="match status" value="1"/>
</dbReference>
<comment type="subcellular location">
    <subcellularLocation>
        <location evidence="1">Membrane</location>
        <topology evidence="1">Single-pass type I membrane protein</topology>
    </subcellularLocation>
</comment>
<gene>
    <name evidence="7" type="primary">LOC110133969</name>
</gene>
<proteinExistence type="predicted"/>
<evidence type="ECO:0000256" key="3">
    <source>
        <dbReference type="ARBA" id="ARBA00022989"/>
    </source>
</evidence>
<evidence type="ECO:0000313" key="7">
    <source>
        <dbReference type="RefSeq" id="XP_070311282.1"/>
    </source>
</evidence>
<dbReference type="InterPro" id="IPR013783">
    <property type="entry name" value="Ig-like_fold"/>
</dbReference>
<keyword evidence="7" id="KW-0675">Receptor</keyword>
<keyword evidence="6" id="KW-1185">Reference proteome</keyword>
<dbReference type="Pfam" id="PF09294">
    <property type="entry name" value="Interfer-bind"/>
    <property type="match status" value="2"/>
</dbReference>
<dbReference type="PANTHER" id="PTHR20859:SF50">
    <property type="entry name" value="INTERLEUKIN-10 RECEPTOR SUBUNIT BETA"/>
    <property type="match status" value="1"/>
</dbReference>
<dbReference type="Gene3D" id="2.60.40.10">
    <property type="entry name" value="Immunoglobulins"/>
    <property type="match status" value="4"/>
</dbReference>
<dbReference type="PROSITE" id="PS50853">
    <property type="entry name" value="FN3"/>
    <property type="match status" value="2"/>
</dbReference>
<dbReference type="InterPro" id="IPR036116">
    <property type="entry name" value="FN3_sf"/>
</dbReference>
<dbReference type="RefSeq" id="XP_070311282.1">
    <property type="nucleotide sequence ID" value="XM_070455181.1"/>
</dbReference>
<name>A0ABM4H6T7_ODOVR</name>
<evidence type="ECO:0000256" key="4">
    <source>
        <dbReference type="SAM" id="Phobius"/>
    </source>
</evidence>
<evidence type="ECO:0000256" key="1">
    <source>
        <dbReference type="ARBA" id="ARBA00004479"/>
    </source>
</evidence>
<feature type="domain" description="Fibronectin type-III" evidence="5">
    <location>
        <begin position="247"/>
        <end position="335"/>
    </location>
</feature>
<dbReference type="SUPFAM" id="SSF49265">
    <property type="entry name" value="Fibronectin type III"/>
    <property type="match status" value="4"/>
</dbReference>
<sequence>MLLSQNVSVTGPLNLYPMVHISLVFGISYVVSDFSDEPCTLKMRFRNFQSILSWELKNHSVVPTHYTLWYTVMSKPEDMKVVKDCINITRSFCDLTHVWVNTTDMYVSRVVGFREKAELVNCMGSFFLESDRPLDPPEFEIVSFTNHISVNVKFQSIDPRILSEEELQFYLAFIEEHAGNSVKRYQPQITGNITENFNYVIDKLIPNTNYCVSVYFEPKDPRKINRSPLKCTLFQPRRESALGMVPPPENVRMNSVNFKNILQWESPAFPKGNLTFTAQYQSYRKFQDTCTSILLTECDFSSLSKYGDHTLRVRAEFADESSDWINITFCPVDDTIIGPPRMQVEALANSLHMRFFAPRIENEPEPWTMRNIYNSWTYHVRYWKNGSDEKFSISGQYDFEFLRNLESQTTYCVQVRGFLLDRNKAGEWSEPVCEQTAVDETTTSWIVASGVLVASVCATVLLLLGCFFLLRCGYRKARHAFPPRNSLPQHLKEFMSHPHHSTLLLFSFPLSDENEVFDKLSAITEVSESCKPNPGASCGLRT</sequence>
<evidence type="ECO:0000256" key="2">
    <source>
        <dbReference type="ARBA" id="ARBA00022692"/>
    </source>
</evidence>
<evidence type="ECO:0000259" key="5">
    <source>
        <dbReference type="PROSITE" id="PS50853"/>
    </source>
</evidence>
<keyword evidence="2 4" id="KW-0812">Transmembrane</keyword>
<reference evidence="7" key="2">
    <citation type="submission" date="2025-08" db="UniProtKB">
        <authorList>
            <consortium name="RefSeq"/>
        </authorList>
    </citation>
    <scope>IDENTIFICATION</scope>
    <source>
        <tissue evidence="7">Tongue muscle</tissue>
    </source>
</reference>
<dbReference type="InterPro" id="IPR003961">
    <property type="entry name" value="FN3_dom"/>
</dbReference>
<dbReference type="Proteomes" id="UP001652640">
    <property type="component" value="Chromosome 25"/>
</dbReference>
<dbReference type="PANTHER" id="PTHR20859">
    <property type="entry name" value="INTERFERON/INTERLEUKIN RECEPTOR"/>
    <property type="match status" value="1"/>
</dbReference>
<dbReference type="InterPro" id="IPR015373">
    <property type="entry name" value="Interferon/interleukin_rcp_dom"/>
</dbReference>